<evidence type="ECO:0000313" key="2">
    <source>
        <dbReference type="EMBL" id="MFC3051735.1"/>
    </source>
</evidence>
<reference evidence="3" key="1">
    <citation type="journal article" date="2019" name="Int. J. Syst. Evol. Microbiol.">
        <title>The Global Catalogue of Microorganisms (GCM) 10K type strain sequencing project: providing services to taxonomists for standard genome sequencing and annotation.</title>
        <authorList>
            <consortium name="The Broad Institute Genomics Platform"/>
            <consortium name="The Broad Institute Genome Sequencing Center for Infectious Disease"/>
            <person name="Wu L."/>
            <person name="Ma J."/>
        </authorList>
    </citation>
    <scope>NUCLEOTIDE SEQUENCE [LARGE SCALE GENOMIC DNA]</scope>
    <source>
        <strain evidence="3">KCTC 62164</strain>
    </source>
</reference>
<dbReference type="PANTHER" id="PTHR20883:SF48">
    <property type="entry name" value="ECTOINE DIOXYGENASE"/>
    <property type="match status" value="1"/>
</dbReference>
<comment type="cofactor">
    <cofactor evidence="1">
        <name>Fe(2+)</name>
        <dbReference type="ChEBI" id="CHEBI:29033"/>
    </cofactor>
</comment>
<sequence length="344" mass="38797">MKTITTLLKLPFYMLALVTGAKSFRDNPVIGSTTLNRLGLHILRVKLAHFVMQCRWLMLSPLMPKEYRKEYRRNGFVVIPDFISKKQVKALRRDIAGHTGPVRQLTQGNTATQRILLDKAATENYPALKALTENPTLAKYLSYAGGKLMAPLLYVQRIRNGKGSDPQKSMHSDTFHPTMKAWLFLEDVKDKNGPFTYVRGSHHFTPLRLAWEYERSTQPDTRADKYSEKGSLRATEDDLASMNLPKPTAVTVTAGSLVIANTNGFHGRGKAKAGASRLEIWAFSRHTPFNPLPGLIVPGWKNLRHTIIQAYWRRKDKEAAIKGSKASWHLIPATEMLDDIPPKP</sequence>
<dbReference type="InterPro" id="IPR008775">
    <property type="entry name" value="Phytyl_CoA_dOase-like"/>
</dbReference>
<keyword evidence="2" id="KW-0560">Oxidoreductase</keyword>
<proteinExistence type="predicted"/>
<dbReference type="PANTHER" id="PTHR20883">
    <property type="entry name" value="PHYTANOYL-COA DIOXYGENASE DOMAIN CONTAINING 1"/>
    <property type="match status" value="1"/>
</dbReference>
<dbReference type="EMBL" id="JBHRSL010000004">
    <property type="protein sequence ID" value="MFC3051735.1"/>
    <property type="molecule type" value="Genomic_DNA"/>
</dbReference>
<gene>
    <name evidence="2" type="ORF">ACFOKA_07455</name>
</gene>
<organism evidence="2 3">
    <name type="scientific">Kordiimonas pumila</name>
    <dbReference type="NCBI Taxonomy" id="2161677"/>
    <lineage>
        <taxon>Bacteria</taxon>
        <taxon>Pseudomonadati</taxon>
        <taxon>Pseudomonadota</taxon>
        <taxon>Alphaproteobacteria</taxon>
        <taxon>Kordiimonadales</taxon>
        <taxon>Kordiimonadaceae</taxon>
        <taxon>Kordiimonas</taxon>
    </lineage>
</organism>
<dbReference type="Proteomes" id="UP001595444">
    <property type="component" value="Unassembled WGS sequence"/>
</dbReference>
<keyword evidence="3" id="KW-1185">Reference proteome</keyword>
<dbReference type="Pfam" id="PF05721">
    <property type="entry name" value="PhyH"/>
    <property type="match status" value="1"/>
</dbReference>
<keyword evidence="2" id="KW-0223">Dioxygenase</keyword>
<evidence type="ECO:0000313" key="3">
    <source>
        <dbReference type="Proteomes" id="UP001595444"/>
    </source>
</evidence>
<evidence type="ECO:0000256" key="1">
    <source>
        <dbReference type="ARBA" id="ARBA00001954"/>
    </source>
</evidence>
<dbReference type="GO" id="GO:0051213">
    <property type="term" value="F:dioxygenase activity"/>
    <property type="evidence" value="ECO:0007669"/>
    <property type="project" value="UniProtKB-KW"/>
</dbReference>
<accession>A0ABV7D4T9</accession>
<comment type="caution">
    <text evidence="2">The sequence shown here is derived from an EMBL/GenBank/DDBJ whole genome shotgun (WGS) entry which is preliminary data.</text>
</comment>
<dbReference type="RefSeq" id="WP_194215204.1">
    <property type="nucleotide sequence ID" value="NZ_CP061205.1"/>
</dbReference>
<dbReference type="SUPFAM" id="SSF51197">
    <property type="entry name" value="Clavaminate synthase-like"/>
    <property type="match status" value="1"/>
</dbReference>
<dbReference type="Gene3D" id="2.60.120.620">
    <property type="entry name" value="q2cbj1_9rhob like domain"/>
    <property type="match status" value="1"/>
</dbReference>
<name>A0ABV7D4T9_9PROT</name>
<protein>
    <submittedName>
        <fullName evidence="2">Phytanoyl-CoA dioxygenase family protein</fullName>
    </submittedName>
</protein>